<dbReference type="PROSITE" id="PS50294">
    <property type="entry name" value="WD_REPEATS_REGION"/>
    <property type="match status" value="1"/>
</dbReference>
<protein>
    <recommendedName>
        <fullName evidence="4">Mitochondrial division protein 1</fullName>
    </recommendedName>
</protein>
<dbReference type="PROSITE" id="PS50082">
    <property type="entry name" value="WD_REPEATS_2"/>
    <property type="match status" value="1"/>
</dbReference>
<dbReference type="PANTHER" id="PTHR22847">
    <property type="entry name" value="WD40 REPEAT PROTEIN"/>
    <property type="match status" value="1"/>
</dbReference>
<dbReference type="GO" id="GO:1990234">
    <property type="term" value="C:transferase complex"/>
    <property type="evidence" value="ECO:0007669"/>
    <property type="project" value="UniProtKB-ARBA"/>
</dbReference>
<dbReference type="PANTHER" id="PTHR22847:SF637">
    <property type="entry name" value="WD REPEAT DOMAIN 5B"/>
    <property type="match status" value="1"/>
</dbReference>
<name>R0I5X1_EXST2</name>
<reference evidence="7 8" key="2">
    <citation type="journal article" date="2013" name="PLoS Genet.">
        <title>Comparative genome structure, secondary metabolite, and effector coding capacity across Cochliobolus pathogens.</title>
        <authorList>
            <person name="Condon B.J."/>
            <person name="Leng Y."/>
            <person name="Wu D."/>
            <person name="Bushley K.E."/>
            <person name="Ohm R.A."/>
            <person name="Otillar R."/>
            <person name="Martin J."/>
            <person name="Schackwitz W."/>
            <person name="Grimwood J."/>
            <person name="MohdZainudin N."/>
            <person name="Xue C."/>
            <person name="Wang R."/>
            <person name="Manning V.A."/>
            <person name="Dhillon B."/>
            <person name="Tu Z.J."/>
            <person name="Steffenson B.J."/>
            <person name="Salamov A."/>
            <person name="Sun H."/>
            <person name="Lowry S."/>
            <person name="LaButti K."/>
            <person name="Han J."/>
            <person name="Copeland A."/>
            <person name="Lindquist E."/>
            <person name="Barry K."/>
            <person name="Schmutz J."/>
            <person name="Baker S.E."/>
            <person name="Ciuffetti L.M."/>
            <person name="Grigoriev I.V."/>
            <person name="Zhong S."/>
            <person name="Turgeon B.G."/>
        </authorList>
    </citation>
    <scope>NUCLEOTIDE SEQUENCE [LARGE SCALE GENOMIC DNA]</scope>
    <source>
        <strain evidence="8">28A</strain>
    </source>
</reference>
<dbReference type="eggNOG" id="KOG0266">
    <property type="taxonomic scope" value="Eukaryota"/>
</dbReference>
<comment type="similarity">
    <text evidence="3">Belongs to the WD repeat MDV1/CAF4 family.</text>
</comment>
<evidence type="ECO:0000256" key="2">
    <source>
        <dbReference type="ARBA" id="ARBA00022737"/>
    </source>
</evidence>
<evidence type="ECO:0000256" key="1">
    <source>
        <dbReference type="ARBA" id="ARBA00022574"/>
    </source>
</evidence>
<gene>
    <name evidence="7" type="ORF">SETTUDRAFT_166422</name>
</gene>
<dbReference type="Gene3D" id="2.130.10.10">
    <property type="entry name" value="YVTN repeat-like/Quinoprotein amine dehydrogenase"/>
    <property type="match status" value="1"/>
</dbReference>
<evidence type="ECO:0000256" key="5">
    <source>
        <dbReference type="ARBA" id="ARBA00043913"/>
    </source>
</evidence>
<dbReference type="AlphaFoldDB" id="R0I5X1"/>
<comment type="function">
    <text evidence="5">Involved in mitochondrial fission. Acts as an adapter protein required to form mitochondrial fission complexes. Formation of these complexes is required to promote constriction and fission of the mitochondrial compartment at a late step in mitochondrial division.</text>
</comment>
<dbReference type="GeneID" id="19399801"/>
<dbReference type="SMART" id="SM00320">
    <property type="entry name" value="WD40"/>
    <property type="match status" value="2"/>
</dbReference>
<sequence length="164" mass="18566">MSKGVASVRKLHILVQTQGNTILPFTQLVYDAYRFSMHNRQVIENNPRQTYASALLFSPNQSLVKKLFRHEEPKGITIKPEMMDEWSACLQTLEGHMDYVISMAFSHDSTRVTSVSTDGIVKIWDTSGACLHTFKNDGYYIGSAAFSHDLTWLALAYEDTTVKL</sequence>
<evidence type="ECO:0000256" key="3">
    <source>
        <dbReference type="ARBA" id="ARBA00038415"/>
    </source>
</evidence>
<proteinExistence type="inferred from homology"/>
<dbReference type="GO" id="GO:0005634">
    <property type="term" value="C:nucleus"/>
    <property type="evidence" value="ECO:0007669"/>
    <property type="project" value="TreeGrafter"/>
</dbReference>
<dbReference type="InterPro" id="IPR015943">
    <property type="entry name" value="WD40/YVTN_repeat-like_dom_sf"/>
</dbReference>
<evidence type="ECO:0000256" key="6">
    <source>
        <dbReference type="PROSITE-ProRule" id="PRU00221"/>
    </source>
</evidence>
<dbReference type="STRING" id="671987.R0I5X1"/>
<keyword evidence="2" id="KW-0677">Repeat</keyword>
<dbReference type="Pfam" id="PF00400">
    <property type="entry name" value="WD40"/>
    <property type="match status" value="2"/>
</dbReference>
<organism evidence="7 8">
    <name type="scientific">Exserohilum turcicum (strain 28A)</name>
    <name type="common">Northern leaf blight fungus</name>
    <name type="synonym">Setosphaeria turcica</name>
    <dbReference type="NCBI Taxonomy" id="671987"/>
    <lineage>
        <taxon>Eukaryota</taxon>
        <taxon>Fungi</taxon>
        <taxon>Dikarya</taxon>
        <taxon>Ascomycota</taxon>
        <taxon>Pezizomycotina</taxon>
        <taxon>Dothideomycetes</taxon>
        <taxon>Pleosporomycetidae</taxon>
        <taxon>Pleosporales</taxon>
        <taxon>Pleosporineae</taxon>
        <taxon>Pleosporaceae</taxon>
        <taxon>Exserohilum</taxon>
    </lineage>
</organism>
<keyword evidence="1 6" id="KW-0853">WD repeat</keyword>
<evidence type="ECO:0000313" key="8">
    <source>
        <dbReference type="Proteomes" id="UP000016935"/>
    </source>
</evidence>
<dbReference type="InterPro" id="IPR001680">
    <property type="entry name" value="WD40_rpt"/>
</dbReference>
<dbReference type="SUPFAM" id="SSF50998">
    <property type="entry name" value="Quinoprotein alcohol dehydrogenase-like"/>
    <property type="match status" value="1"/>
</dbReference>
<evidence type="ECO:0000256" key="4">
    <source>
        <dbReference type="ARBA" id="ARBA00039789"/>
    </source>
</evidence>
<dbReference type="HOGENOM" id="CLU_1695347_0_0_1"/>
<dbReference type="RefSeq" id="XP_008031578.1">
    <property type="nucleotide sequence ID" value="XM_008033387.1"/>
</dbReference>
<dbReference type="InterPro" id="IPR011047">
    <property type="entry name" value="Quinoprotein_ADH-like_sf"/>
</dbReference>
<evidence type="ECO:0000313" key="7">
    <source>
        <dbReference type="EMBL" id="EOA81020.1"/>
    </source>
</evidence>
<accession>R0I5X1</accession>
<keyword evidence="8" id="KW-1185">Reference proteome</keyword>
<reference evidence="7 8" key="1">
    <citation type="journal article" date="2012" name="PLoS Pathog.">
        <title>Diverse lifestyles and strategies of plant pathogenesis encoded in the genomes of eighteen Dothideomycetes fungi.</title>
        <authorList>
            <person name="Ohm R.A."/>
            <person name="Feau N."/>
            <person name="Henrissat B."/>
            <person name="Schoch C.L."/>
            <person name="Horwitz B.A."/>
            <person name="Barry K.W."/>
            <person name="Condon B.J."/>
            <person name="Copeland A.C."/>
            <person name="Dhillon B."/>
            <person name="Glaser F."/>
            <person name="Hesse C.N."/>
            <person name="Kosti I."/>
            <person name="LaButti K."/>
            <person name="Lindquist E.A."/>
            <person name="Lucas S."/>
            <person name="Salamov A.A."/>
            <person name="Bradshaw R.E."/>
            <person name="Ciuffetti L."/>
            <person name="Hamelin R.C."/>
            <person name="Kema G.H.J."/>
            <person name="Lawrence C."/>
            <person name="Scott J.A."/>
            <person name="Spatafora J.W."/>
            <person name="Turgeon B.G."/>
            <person name="de Wit P.J.G.M."/>
            <person name="Zhong S."/>
            <person name="Goodwin S.B."/>
            <person name="Grigoriev I.V."/>
        </authorList>
    </citation>
    <scope>NUCLEOTIDE SEQUENCE [LARGE SCALE GENOMIC DNA]</scope>
    <source>
        <strain evidence="8">28A</strain>
    </source>
</reference>
<feature type="repeat" description="WD" evidence="6">
    <location>
        <begin position="93"/>
        <end position="125"/>
    </location>
</feature>
<dbReference type="OrthoDB" id="538223at2759"/>
<dbReference type="EMBL" id="KB908877">
    <property type="protein sequence ID" value="EOA81020.1"/>
    <property type="molecule type" value="Genomic_DNA"/>
</dbReference>
<dbReference type="Proteomes" id="UP000016935">
    <property type="component" value="Unassembled WGS sequence"/>
</dbReference>